<evidence type="ECO:0000259" key="4">
    <source>
        <dbReference type="Pfam" id="PF16363"/>
    </source>
</evidence>
<dbReference type="InterPro" id="IPR005888">
    <property type="entry name" value="dTDP_Gluc_deHydtase"/>
</dbReference>
<feature type="domain" description="NAD(P)-binding" evidence="4">
    <location>
        <begin position="11"/>
        <end position="330"/>
    </location>
</feature>
<dbReference type="SUPFAM" id="SSF51735">
    <property type="entry name" value="NAD(P)-binding Rossmann-fold domains"/>
    <property type="match status" value="1"/>
</dbReference>
<dbReference type="Gene3D" id="3.90.25.10">
    <property type="entry name" value="UDP-galactose 4-epimerase, domain 1"/>
    <property type="match status" value="1"/>
</dbReference>
<dbReference type="Gene3D" id="3.40.50.720">
    <property type="entry name" value="NAD(P)-binding Rossmann-like Domain"/>
    <property type="match status" value="1"/>
</dbReference>
<proteinExistence type="predicted"/>
<dbReference type="AlphaFoldDB" id="A0A381PW96"/>
<dbReference type="GO" id="GO:0008460">
    <property type="term" value="F:dTDP-glucose 4,6-dehydratase activity"/>
    <property type="evidence" value="ECO:0007669"/>
    <property type="project" value="InterPro"/>
</dbReference>
<name>A0A381PW96_9ZZZZ</name>
<dbReference type="Pfam" id="PF16363">
    <property type="entry name" value="GDP_Man_Dehyd"/>
    <property type="match status" value="1"/>
</dbReference>
<evidence type="ECO:0000256" key="3">
    <source>
        <dbReference type="ARBA" id="ARBA00023239"/>
    </source>
</evidence>
<dbReference type="InterPro" id="IPR016040">
    <property type="entry name" value="NAD(P)-bd_dom"/>
</dbReference>
<dbReference type="GO" id="GO:0009225">
    <property type="term" value="P:nucleotide-sugar metabolic process"/>
    <property type="evidence" value="ECO:0007669"/>
    <property type="project" value="InterPro"/>
</dbReference>
<dbReference type="PANTHER" id="PTHR43000">
    <property type="entry name" value="DTDP-D-GLUCOSE 4,6-DEHYDRATASE-RELATED"/>
    <property type="match status" value="1"/>
</dbReference>
<comment type="cofactor">
    <cofactor evidence="1">
        <name>NAD(+)</name>
        <dbReference type="ChEBI" id="CHEBI:57540"/>
    </cofactor>
</comment>
<protein>
    <recommendedName>
        <fullName evidence="4">NAD(P)-binding domain-containing protein</fullName>
    </recommendedName>
</protein>
<keyword evidence="2" id="KW-0520">NAD</keyword>
<organism evidence="5">
    <name type="scientific">marine metagenome</name>
    <dbReference type="NCBI Taxonomy" id="408172"/>
    <lineage>
        <taxon>unclassified sequences</taxon>
        <taxon>metagenomes</taxon>
        <taxon>ecological metagenomes</taxon>
    </lineage>
</organism>
<gene>
    <name evidence="5" type="ORF">METZ01_LOCUS24190</name>
</gene>
<dbReference type="NCBIfam" id="TIGR01181">
    <property type="entry name" value="dTDP_gluc_dehyt"/>
    <property type="match status" value="1"/>
</dbReference>
<accession>A0A381PW96</accession>
<sequence length="360" mass="39731">MTLGPESGTIIVTGGAGFIGSAVVRELLASTDCCVVNVDCLTYAGNLATLSDIAESKCYVFEQVNICDADSVRRLFQKHNPTGVIHLAAESHVDRSIDSAGDFIQTNILGTYTLLEAVRTHQLEQGRPDGSGCRFLQVSTDEVFGSLGRDGLFSEQSAYEPNSPYSASKASADHLVRAWGETYNLNTSISNCSNNYGPYQYPEKLVPVVIDKAMTGQPIPVYGAGQNVRDWLYVNDHARALTKILFDGKPGRRYNIGGNCEKRNIDVVKAICNILDELKPLEALPNRETLIRFVEDRPGHDYRYAIDCRRLQEELGWSPRETFVTGLRKTVEWYVSICGQDWVQTVSTGSCGSERRGLGR</sequence>
<reference evidence="5" key="1">
    <citation type="submission" date="2018-05" db="EMBL/GenBank/DDBJ databases">
        <authorList>
            <person name="Lanie J.A."/>
            <person name="Ng W.-L."/>
            <person name="Kazmierczak K.M."/>
            <person name="Andrzejewski T.M."/>
            <person name="Davidsen T.M."/>
            <person name="Wayne K.J."/>
            <person name="Tettelin H."/>
            <person name="Glass J.I."/>
            <person name="Rusch D."/>
            <person name="Podicherti R."/>
            <person name="Tsui H.-C.T."/>
            <person name="Winkler M.E."/>
        </authorList>
    </citation>
    <scope>NUCLEOTIDE SEQUENCE</scope>
</reference>
<evidence type="ECO:0000313" key="5">
    <source>
        <dbReference type="EMBL" id="SUZ71336.1"/>
    </source>
</evidence>
<dbReference type="CDD" id="cd05246">
    <property type="entry name" value="dTDP_GD_SDR_e"/>
    <property type="match status" value="1"/>
</dbReference>
<dbReference type="InterPro" id="IPR036291">
    <property type="entry name" value="NAD(P)-bd_dom_sf"/>
</dbReference>
<evidence type="ECO:0000256" key="2">
    <source>
        <dbReference type="ARBA" id="ARBA00023027"/>
    </source>
</evidence>
<dbReference type="EMBL" id="UINC01001117">
    <property type="protein sequence ID" value="SUZ71336.1"/>
    <property type="molecule type" value="Genomic_DNA"/>
</dbReference>
<evidence type="ECO:0000256" key="1">
    <source>
        <dbReference type="ARBA" id="ARBA00001911"/>
    </source>
</evidence>
<keyword evidence="3" id="KW-0456">Lyase</keyword>